<evidence type="ECO:0000313" key="12">
    <source>
        <dbReference type="EMBL" id="OLU46876.1"/>
    </source>
</evidence>
<dbReference type="AlphaFoldDB" id="A0A1U7NNG7"/>
<dbReference type="GO" id="GO:0009432">
    <property type="term" value="P:SOS response"/>
    <property type="evidence" value="ECO:0007669"/>
    <property type="project" value="TreeGrafter"/>
</dbReference>
<accession>A0A1U7NNG7</accession>
<dbReference type="SUPFAM" id="SSF52540">
    <property type="entry name" value="P-loop containing nucleoside triphosphate hydrolases"/>
    <property type="match status" value="2"/>
</dbReference>
<evidence type="ECO:0000259" key="11">
    <source>
        <dbReference type="Pfam" id="PF02463"/>
    </source>
</evidence>
<dbReference type="InterPro" id="IPR003395">
    <property type="entry name" value="RecF/RecN/SMC_N"/>
</dbReference>
<feature type="coiled-coil region" evidence="10">
    <location>
        <begin position="159"/>
        <end position="229"/>
    </location>
</feature>
<evidence type="ECO:0000313" key="13">
    <source>
        <dbReference type="Proteomes" id="UP000186705"/>
    </source>
</evidence>
<reference evidence="12 13" key="1">
    <citation type="submission" date="2016-11" db="EMBL/GenBank/DDBJ databases">
        <title>Description of two novel members of the family Erysipelotrichaceae: Ileibacterium lipovorans gen. nov., sp. nov. and Dubosiella newyorkensis, gen. nov., sp. nov.</title>
        <authorList>
            <person name="Cox L.M."/>
            <person name="Sohn J."/>
            <person name="Tyrrell K.L."/>
            <person name="Citron D.M."/>
            <person name="Lawson P.A."/>
            <person name="Patel N.B."/>
            <person name="Iizumi T."/>
            <person name="Perez-Perez G.I."/>
            <person name="Goldstein E.J."/>
            <person name="Blaser M.J."/>
        </authorList>
    </citation>
    <scope>NUCLEOTIDE SEQUENCE [LARGE SCALE GENOMIC DNA]</scope>
    <source>
        <strain evidence="12 13">NYU-BL-A4</strain>
    </source>
</reference>
<dbReference type="Proteomes" id="UP000186705">
    <property type="component" value="Unassembled WGS sequence"/>
</dbReference>
<gene>
    <name evidence="12" type="ORF">BO225_04715</name>
</gene>
<comment type="similarity">
    <text evidence="2 9">Belongs to the RecN family.</text>
</comment>
<dbReference type="NCBIfam" id="TIGR00634">
    <property type="entry name" value="recN"/>
    <property type="match status" value="1"/>
</dbReference>
<dbReference type="OrthoDB" id="9806954at2"/>
<dbReference type="EMBL" id="MPKA01000058">
    <property type="protein sequence ID" value="OLU46876.1"/>
    <property type="molecule type" value="Genomic_DNA"/>
</dbReference>
<dbReference type="PANTHER" id="PTHR11059:SF0">
    <property type="entry name" value="DNA REPAIR PROTEIN RECN"/>
    <property type="match status" value="1"/>
</dbReference>
<dbReference type="PIRSF" id="PIRSF003128">
    <property type="entry name" value="RecN"/>
    <property type="match status" value="1"/>
</dbReference>
<sequence length="547" mass="62445">MIEQLMVKDYILFDHALVDFKNDMTVITGETGAGKSLLIDAITYLAGGRMTQSVVRQNKEKATLQMVIETDNQEVLTLLEENGYDVEDGLVIIQRSMSAQGKGSVRINQQVATLSFLKKVVSKLIDIHSQMDTIQLMDEDVQLEMLDQYAGTKKELEETAQAYQVMHRHEKELEKAKNETYSDDELEYLTNALNEIQNAAIEEGELETLQDKIKELSKSQQNIEDLSETIYTLTKDNGILDGLYSSYKQLHKNGSFDEQADQLQNHYYQLQALSEQLSEKKEDILHEGDDLDQLQEREYKIKKLFRKYGGSYRTFKEKEVEFEEKIDRIIHRQDLFEKLEANYTQAKKQYDILAQALSQKRQSVFEKLSHEIEAHCQDLMLSNARFRIDREEKKASKNGIDAIHFMVSMNPGQPFSTLKQSASGGELSRLMLALKTVFQTREGIDTIIFDEIDTGVSGKVALAMGNKMHTIAKEHQVLCITHLASVAVWADTHYLVKKVQEDEKTTTQIKAIDENERLIELATMANGEASESGIQSMKELRRSVQNG</sequence>
<keyword evidence="6" id="KW-0067">ATP-binding</keyword>
<organism evidence="12 13">
    <name type="scientific">Dubosiella newyorkensis</name>
    <dbReference type="NCBI Taxonomy" id="1862672"/>
    <lineage>
        <taxon>Bacteria</taxon>
        <taxon>Bacillati</taxon>
        <taxon>Bacillota</taxon>
        <taxon>Erysipelotrichia</taxon>
        <taxon>Erysipelotrichales</taxon>
        <taxon>Erysipelotrichaceae</taxon>
        <taxon>Dubosiella</taxon>
    </lineage>
</organism>
<dbReference type="GO" id="GO:0005524">
    <property type="term" value="F:ATP binding"/>
    <property type="evidence" value="ECO:0007669"/>
    <property type="project" value="UniProtKB-KW"/>
</dbReference>
<keyword evidence="10" id="KW-0175">Coiled coil</keyword>
<dbReference type="Gene3D" id="3.40.50.300">
    <property type="entry name" value="P-loop containing nucleotide triphosphate hydrolases"/>
    <property type="match status" value="2"/>
</dbReference>
<name>A0A1U7NNG7_9FIRM</name>
<evidence type="ECO:0000256" key="7">
    <source>
        <dbReference type="ARBA" id="ARBA00023204"/>
    </source>
</evidence>
<evidence type="ECO:0000256" key="8">
    <source>
        <dbReference type="ARBA" id="ARBA00033408"/>
    </source>
</evidence>
<dbReference type="InterPro" id="IPR027417">
    <property type="entry name" value="P-loop_NTPase"/>
</dbReference>
<dbReference type="RefSeq" id="WP_076341131.1">
    <property type="nucleotide sequence ID" value="NZ_CAPDDE010000003.1"/>
</dbReference>
<dbReference type="InterPro" id="IPR004604">
    <property type="entry name" value="DNA_recomb/repair_RecN"/>
</dbReference>
<keyword evidence="5 9" id="KW-0227">DNA damage</keyword>
<dbReference type="GO" id="GO:0006310">
    <property type="term" value="P:DNA recombination"/>
    <property type="evidence" value="ECO:0007669"/>
    <property type="project" value="InterPro"/>
</dbReference>
<evidence type="ECO:0000256" key="3">
    <source>
        <dbReference type="ARBA" id="ARBA00021315"/>
    </source>
</evidence>
<evidence type="ECO:0000256" key="9">
    <source>
        <dbReference type="PIRNR" id="PIRNR003128"/>
    </source>
</evidence>
<dbReference type="GO" id="GO:0006281">
    <property type="term" value="P:DNA repair"/>
    <property type="evidence" value="ECO:0007669"/>
    <property type="project" value="UniProtKB-KW"/>
</dbReference>
<evidence type="ECO:0000256" key="1">
    <source>
        <dbReference type="ARBA" id="ARBA00003618"/>
    </source>
</evidence>
<evidence type="ECO:0000256" key="5">
    <source>
        <dbReference type="ARBA" id="ARBA00022763"/>
    </source>
</evidence>
<dbReference type="Pfam" id="PF02463">
    <property type="entry name" value="SMC_N"/>
    <property type="match status" value="1"/>
</dbReference>
<evidence type="ECO:0000256" key="6">
    <source>
        <dbReference type="ARBA" id="ARBA00022840"/>
    </source>
</evidence>
<evidence type="ECO:0000256" key="2">
    <source>
        <dbReference type="ARBA" id="ARBA00009441"/>
    </source>
</evidence>
<keyword evidence="7 9" id="KW-0234">DNA repair</keyword>
<feature type="domain" description="RecF/RecN/SMC N-terminal" evidence="11">
    <location>
        <begin position="1"/>
        <end position="503"/>
    </location>
</feature>
<protein>
    <recommendedName>
        <fullName evidence="3 9">DNA repair protein RecN</fullName>
    </recommendedName>
    <alternativeName>
        <fullName evidence="8 9">Recombination protein N</fullName>
    </alternativeName>
</protein>
<evidence type="ECO:0000256" key="4">
    <source>
        <dbReference type="ARBA" id="ARBA00022741"/>
    </source>
</evidence>
<dbReference type="CDD" id="cd03241">
    <property type="entry name" value="ABC_RecN"/>
    <property type="match status" value="1"/>
</dbReference>
<dbReference type="STRING" id="1862672.BO225_04715"/>
<dbReference type="PANTHER" id="PTHR11059">
    <property type="entry name" value="DNA REPAIR PROTEIN RECN"/>
    <property type="match status" value="1"/>
</dbReference>
<keyword evidence="4" id="KW-0547">Nucleotide-binding</keyword>
<evidence type="ECO:0000256" key="10">
    <source>
        <dbReference type="SAM" id="Coils"/>
    </source>
</evidence>
<keyword evidence="13" id="KW-1185">Reference proteome</keyword>
<dbReference type="GeneID" id="78275251"/>
<proteinExistence type="inferred from homology"/>
<comment type="caution">
    <text evidence="12">The sequence shown here is derived from an EMBL/GenBank/DDBJ whole genome shotgun (WGS) entry which is preliminary data.</text>
</comment>
<comment type="function">
    <text evidence="1 9">May be involved in recombinational repair of damaged DNA.</text>
</comment>
<dbReference type="GO" id="GO:0043590">
    <property type="term" value="C:bacterial nucleoid"/>
    <property type="evidence" value="ECO:0007669"/>
    <property type="project" value="TreeGrafter"/>
</dbReference>